<evidence type="ECO:0000313" key="2">
    <source>
        <dbReference type="Proteomes" id="UP000198892"/>
    </source>
</evidence>
<keyword evidence="2" id="KW-1185">Reference proteome</keyword>
<proteinExistence type="predicted"/>
<sequence length="55" mass="6247">MAKNAKGDKTMTTLHLKDIENRVTAKSRIKIYDKDPSAQKIPWKLGFFIGLTGNR</sequence>
<dbReference type="RefSeq" id="WP_170840979.1">
    <property type="nucleotide sequence ID" value="NZ_FOXD01000004.1"/>
</dbReference>
<reference evidence="2" key="1">
    <citation type="submission" date="2016-10" db="EMBL/GenBank/DDBJ databases">
        <authorList>
            <person name="Varghese N."/>
            <person name="Submissions S."/>
        </authorList>
    </citation>
    <scope>NUCLEOTIDE SEQUENCE [LARGE SCALE GENOMIC DNA]</scope>
    <source>
        <strain evidence="2">S7</strain>
    </source>
</reference>
<gene>
    <name evidence="1" type="ORF">SAMN05518683_104187</name>
</gene>
<dbReference type="STRING" id="1884432.SAMN05518683_104187"/>
<dbReference type="Proteomes" id="UP000198892">
    <property type="component" value="Unassembled WGS sequence"/>
</dbReference>
<accession>A0A1I5PPK2</accession>
<dbReference type="AlphaFoldDB" id="A0A1I5PPK2"/>
<organism evidence="1 2">
    <name type="scientific">Salibacterium halotolerans</name>
    <dbReference type="NCBI Taxonomy" id="1884432"/>
    <lineage>
        <taxon>Bacteria</taxon>
        <taxon>Bacillati</taxon>
        <taxon>Bacillota</taxon>
        <taxon>Bacilli</taxon>
        <taxon>Bacillales</taxon>
        <taxon>Bacillaceae</taxon>
    </lineage>
</organism>
<protein>
    <submittedName>
        <fullName evidence="1">Uncharacterized protein</fullName>
    </submittedName>
</protein>
<name>A0A1I5PPK2_9BACI</name>
<dbReference type="EMBL" id="FOXD01000004">
    <property type="protein sequence ID" value="SFP35939.1"/>
    <property type="molecule type" value="Genomic_DNA"/>
</dbReference>
<evidence type="ECO:0000313" key="1">
    <source>
        <dbReference type="EMBL" id="SFP35939.1"/>
    </source>
</evidence>